<dbReference type="SUPFAM" id="SSF51445">
    <property type="entry name" value="(Trans)glycosidases"/>
    <property type="match status" value="1"/>
</dbReference>
<dbReference type="PANTHER" id="PTHR43405">
    <property type="entry name" value="GLYCOSYL HYDROLASE DIGH"/>
    <property type="match status" value="1"/>
</dbReference>
<evidence type="ECO:0000259" key="2">
    <source>
        <dbReference type="Pfam" id="PF02638"/>
    </source>
</evidence>
<dbReference type="Pfam" id="PF02638">
    <property type="entry name" value="GHL10"/>
    <property type="match status" value="1"/>
</dbReference>
<protein>
    <submittedName>
        <fullName evidence="3">Uncharacterized protein conserved in bacteria</fullName>
    </submittedName>
</protein>
<accession>A0A380B9F8</accession>
<sequence length="535" mass="61480">MNKPLVYVIVLSFIFVGLSGCSSKKRMKNQVLVAPSVVVQVDSVPAVTPQIEKPQTKVKEKEEELKVDLPQVPREFRAAWVASVANINWPSKNNLSTEEQKQEAISLLDFLKSNRFNAVIFQVRPAADALYKSEYEPWSVFLTGQQGKAPYPYYDPLEFWVEEAHKRGLELHVWLNPYRAHHSASGVVTEASMVKRMPESVLKLKQGYYWFDPSKKSTQDHASRVVLDIVKRYNIDGVHFDDYFYPYAEYNGGQDFPDTESWNAYVKSGGKLTRADWRRNSVNTFIERIYKEIKAEKNHVKFGISPFGIWKPGYPAGIQGSSQYDQLYADAKLWLNKGWIDYFAPQLYWPIEPAKQSFTTLLRWWQSENTLGRHVWPGINTVGRRSADYSNEIVRQIEVTRKEIPNSIGAIHWSIAGLTKNAAMTRAVADGPYRTEALAPRTPWLTSFYLSAPFVSGDTHKQSVFVKWSHPRKEQVSKWLVYTNYGGEWKYEIVVPSILSKEFAREQNGKKLKMVIVKAIDPLENEGEMGVYRVK</sequence>
<name>A0A380B9F8_SPHSI</name>
<dbReference type="Proteomes" id="UP000254893">
    <property type="component" value="Unassembled WGS sequence"/>
</dbReference>
<dbReference type="Gene3D" id="3.20.20.80">
    <property type="entry name" value="Glycosidases"/>
    <property type="match status" value="1"/>
</dbReference>
<dbReference type="EMBL" id="UGYW01000001">
    <property type="protein sequence ID" value="SUI97374.1"/>
    <property type="molecule type" value="Genomic_DNA"/>
</dbReference>
<keyword evidence="1" id="KW-0732">Signal</keyword>
<dbReference type="AlphaFoldDB" id="A0A380B9F8"/>
<gene>
    <name evidence="3" type="ORF">NCTC11388_00378</name>
</gene>
<organism evidence="3 4">
    <name type="scientific">Sphingobacterium spiritivorum</name>
    <name type="common">Flavobacterium spiritivorum</name>
    <dbReference type="NCBI Taxonomy" id="258"/>
    <lineage>
        <taxon>Bacteria</taxon>
        <taxon>Pseudomonadati</taxon>
        <taxon>Bacteroidota</taxon>
        <taxon>Sphingobacteriia</taxon>
        <taxon>Sphingobacteriales</taxon>
        <taxon>Sphingobacteriaceae</taxon>
        <taxon>Sphingobacterium</taxon>
    </lineage>
</organism>
<dbReference type="InterPro" id="IPR052177">
    <property type="entry name" value="Divisome_Glycosyl_Hydrolase"/>
</dbReference>
<evidence type="ECO:0000313" key="4">
    <source>
        <dbReference type="Proteomes" id="UP000254893"/>
    </source>
</evidence>
<evidence type="ECO:0000313" key="3">
    <source>
        <dbReference type="EMBL" id="SUI97374.1"/>
    </source>
</evidence>
<dbReference type="InterPro" id="IPR017853">
    <property type="entry name" value="GH"/>
</dbReference>
<reference evidence="3 4" key="1">
    <citation type="submission" date="2018-06" db="EMBL/GenBank/DDBJ databases">
        <authorList>
            <consortium name="Pathogen Informatics"/>
            <person name="Doyle S."/>
        </authorList>
    </citation>
    <scope>NUCLEOTIDE SEQUENCE [LARGE SCALE GENOMIC DNA]</scope>
    <source>
        <strain evidence="3 4">NCTC11388</strain>
    </source>
</reference>
<evidence type="ECO:0000256" key="1">
    <source>
        <dbReference type="ARBA" id="ARBA00022729"/>
    </source>
</evidence>
<feature type="domain" description="Glycosyl hydrolase-like 10" evidence="2">
    <location>
        <begin position="75"/>
        <end position="369"/>
    </location>
</feature>
<dbReference type="InterPro" id="IPR003790">
    <property type="entry name" value="GHL10"/>
</dbReference>
<dbReference type="PANTHER" id="PTHR43405:SF1">
    <property type="entry name" value="GLYCOSYL HYDROLASE DIGH"/>
    <property type="match status" value="1"/>
</dbReference>
<proteinExistence type="predicted"/>
<dbReference type="PROSITE" id="PS51257">
    <property type="entry name" value="PROKAR_LIPOPROTEIN"/>
    <property type="match status" value="1"/>
</dbReference>